<gene>
    <name evidence="1" type="ORF">CR513_31960</name>
</gene>
<proteinExistence type="predicted"/>
<dbReference type="Proteomes" id="UP000257109">
    <property type="component" value="Unassembled WGS sequence"/>
</dbReference>
<evidence type="ECO:0000313" key="2">
    <source>
        <dbReference type="Proteomes" id="UP000257109"/>
    </source>
</evidence>
<dbReference type="AlphaFoldDB" id="A0A371G836"/>
<evidence type="ECO:0000313" key="1">
    <source>
        <dbReference type="EMBL" id="RDX86685.1"/>
    </source>
</evidence>
<reference evidence="1" key="1">
    <citation type="submission" date="2018-05" db="EMBL/GenBank/DDBJ databases">
        <title>Draft genome of Mucuna pruriens seed.</title>
        <authorList>
            <person name="Nnadi N.E."/>
            <person name="Vos R."/>
            <person name="Hasami M.H."/>
            <person name="Devisetty U.K."/>
            <person name="Aguiy J.C."/>
        </authorList>
    </citation>
    <scope>NUCLEOTIDE SEQUENCE [LARGE SCALE GENOMIC DNA]</scope>
    <source>
        <strain evidence="1">JCA_2017</strain>
    </source>
</reference>
<sequence length="76" mass="9146">MFKTLFQNIFKTLLSCFDFDIKHIKNRHNSLPDFLNQEFLQGIHMSDSIKISHTRYENRNIQFSKMKIQNILSPQD</sequence>
<comment type="caution">
    <text evidence="1">The sequence shown here is derived from an EMBL/GenBank/DDBJ whole genome shotgun (WGS) entry which is preliminary data.</text>
</comment>
<dbReference type="EMBL" id="QJKJ01006449">
    <property type="protein sequence ID" value="RDX86685.1"/>
    <property type="molecule type" value="Genomic_DNA"/>
</dbReference>
<keyword evidence="2" id="KW-1185">Reference proteome</keyword>
<protein>
    <submittedName>
        <fullName evidence="1">Uncharacterized protein</fullName>
    </submittedName>
</protein>
<accession>A0A371G836</accession>
<organism evidence="1 2">
    <name type="scientific">Mucuna pruriens</name>
    <name type="common">Velvet bean</name>
    <name type="synonym">Dolichos pruriens</name>
    <dbReference type="NCBI Taxonomy" id="157652"/>
    <lineage>
        <taxon>Eukaryota</taxon>
        <taxon>Viridiplantae</taxon>
        <taxon>Streptophyta</taxon>
        <taxon>Embryophyta</taxon>
        <taxon>Tracheophyta</taxon>
        <taxon>Spermatophyta</taxon>
        <taxon>Magnoliopsida</taxon>
        <taxon>eudicotyledons</taxon>
        <taxon>Gunneridae</taxon>
        <taxon>Pentapetalae</taxon>
        <taxon>rosids</taxon>
        <taxon>fabids</taxon>
        <taxon>Fabales</taxon>
        <taxon>Fabaceae</taxon>
        <taxon>Papilionoideae</taxon>
        <taxon>50 kb inversion clade</taxon>
        <taxon>NPAAA clade</taxon>
        <taxon>indigoferoid/millettioid clade</taxon>
        <taxon>Phaseoleae</taxon>
        <taxon>Mucuna</taxon>
    </lineage>
</organism>
<name>A0A371G836_MUCPR</name>
<feature type="non-terminal residue" evidence="1">
    <location>
        <position position="1"/>
    </location>
</feature>